<evidence type="ECO:0000313" key="3">
    <source>
        <dbReference type="Proteomes" id="UP001383192"/>
    </source>
</evidence>
<proteinExistence type="predicted"/>
<evidence type="ECO:0000256" key="1">
    <source>
        <dbReference type="SAM" id="MobiDB-lite"/>
    </source>
</evidence>
<sequence>MTNSDPENIASIRSSARLDLEGEEERIWLKDRFAHAIEDEDSVTMMQRYRRQFRGLLVKREASHARYLRNRETLKTNALQSQKLRINTLRRDPTAWEDFREDRRLTQSRYYQRNRDILNAKARERRAIKKKQSQSSNANAQG</sequence>
<feature type="compositionally biased region" description="Basic residues" evidence="1">
    <location>
        <begin position="123"/>
        <end position="132"/>
    </location>
</feature>
<feature type="region of interest" description="Disordered" evidence="1">
    <location>
        <begin position="121"/>
        <end position="142"/>
    </location>
</feature>
<dbReference type="Proteomes" id="UP001383192">
    <property type="component" value="Unassembled WGS sequence"/>
</dbReference>
<feature type="compositionally biased region" description="Polar residues" evidence="1">
    <location>
        <begin position="133"/>
        <end position="142"/>
    </location>
</feature>
<organism evidence="2 3">
    <name type="scientific">Paramarasmius palmivorus</name>
    <dbReference type="NCBI Taxonomy" id="297713"/>
    <lineage>
        <taxon>Eukaryota</taxon>
        <taxon>Fungi</taxon>
        <taxon>Dikarya</taxon>
        <taxon>Basidiomycota</taxon>
        <taxon>Agaricomycotina</taxon>
        <taxon>Agaricomycetes</taxon>
        <taxon>Agaricomycetidae</taxon>
        <taxon>Agaricales</taxon>
        <taxon>Marasmiineae</taxon>
        <taxon>Marasmiaceae</taxon>
        <taxon>Paramarasmius</taxon>
    </lineage>
</organism>
<comment type="caution">
    <text evidence="2">The sequence shown here is derived from an EMBL/GenBank/DDBJ whole genome shotgun (WGS) entry which is preliminary data.</text>
</comment>
<name>A0AAW0APE5_9AGAR</name>
<accession>A0AAW0APE5</accession>
<dbReference type="AlphaFoldDB" id="A0AAW0APE5"/>
<reference evidence="2 3" key="1">
    <citation type="submission" date="2024-01" db="EMBL/GenBank/DDBJ databases">
        <title>A draft genome for a cacao thread blight-causing isolate of Paramarasmius palmivorus.</title>
        <authorList>
            <person name="Baruah I.K."/>
            <person name="Bukari Y."/>
            <person name="Amoako-Attah I."/>
            <person name="Meinhardt L.W."/>
            <person name="Bailey B.A."/>
            <person name="Cohen S.P."/>
        </authorList>
    </citation>
    <scope>NUCLEOTIDE SEQUENCE [LARGE SCALE GENOMIC DNA]</scope>
    <source>
        <strain evidence="2 3">GH-12</strain>
    </source>
</reference>
<protein>
    <submittedName>
        <fullName evidence="2">Uncharacterized protein</fullName>
    </submittedName>
</protein>
<gene>
    <name evidence="2" type="ORF">VNI00_019282</name>
</gene>
<dbReference type="EMBL" id="JAYKXP010000348">
    <property type="protein sequence ID" value="KAK7014761.1"/>
    <property type="molecule type" value="Genomic_DNA"/>
</dbReference>
<evidence type="ECO:0000313" key="2">
    <source>
        <dbReference type="EMBL" id="KAK7014761.1"/>
    </source>
</evidence>
<keyword evidence="3" id="KW-1185">Reference proteome</keyword>